<reference evidence="1" key="1">
    <citation type="submission" date="2020-07" db="EMBL/GenBank/DDBJ databases">
        <title>Multicomponent nature underlies the extraordinary mechanical properties of spider dragline silk.</title>
        <authorList>
            <person name="Kono N."/>
            <person name="Nakamura H."/>
            <person name="Mori M."/>
            <person name="Yoshida Y."/>
            <person name="Ohtoshi R."/>
            <person name="Malay A.D."/>
            <person name="Moran D.A.P."/>
            <person name="Tomita M."/>
            <person name="Numata K."/>
            <person name="Arakawa K."/>
        </authorList>
    </citation>
    <scope>NUCLEOTIDE SEQUENCE</scope>
</reference>
<dbReference type="OrthoDB" id="6420822at2759"/>
<gene>
    <name evidence="1" type="primary">TY3B-G_705</name>
    <name evidence="1" type="ORF">TNCT_709671</name>
</gene>
<organism evidence="1 2">
    <name type="scientific">Trichonephila clavata</name>
    <name type="common">Joro spider</name>
    <name type="synonym">Nephila clavata</name>
    <dbReference type="NCBI Taxonomy" id="2740835"/>
    <lineage>
        <taxon>Eukaryota</taxon>
        <taxon>Metazoa</taxon>
        <taxon>Ecdysozoa</taxon>
        <taxon>Arthropoda</taxon>
        <taxon>Chelicerata</taxon>
        <taxon>Arachnida</taxon>
        <taxon>Araneae</taxon>
        <taxon>Araneomorphae</taxon>
        <taxon>Entelegynae</taxon>
        <taxon>Araneoidea</taxon>
        <taxon>Nephilidae</taxon>
        <taxon>Trichonephila</taxon>
    </lineage>
</organism>
<dbReference type="Proteomes" id="UP000887116">
    <property type="component" value="Unassembled WGS sequence"/>
</dbReference>
<dbReference type="EMBL" id="BMAO01033421">
    <property type="protein sequence ID" value="GFQ89429.1"/>
    <property type="molecule type" value="Genomic_DNA"/>
</dbReference>
<name>A0A8X6FXC6_TRICU</name>
<evidence type="ECO:0000313" key="1">
    <source>
        <dbReference type="EMBL" id="GFQ89429.1"/>
    </source>
</evidence>
<comment type="caution">
    <text evidence="1">The sequence shown here is derived from an EMBL/GenBank/DDBJ whole genome shotgun (WGS) entry which is preliminary data.</text>
</comment>
<evidence type="ECO:0000313" key="2">
    <source>
        <dbReference type="Proteomes" id="UP000887116"/>
    </source>
</evidence>
<keyword evidence="2" id="KW-1185">Reference proteome</keyword>
<proteinExistence type="predicted"/>
<protein>
    <submittedName>
        <fullName evidence="1">Transposon Ty3-G Gag-Pol polyprotein</fullName>
    </submittedName>
</protein>
<sequence>MGADFIPFPELVPDPRNKCLRDMKTKIQSIGNVKETNIHAAKTISGSSVYYTLLAKFKNITKLPDPQQPVKNKTLHNTDTVCPPVIANCAVCFRWAKNS</sequence>
<dbReference type="AlphaFoldDB" id="A0A8X6FXC6"/>
<accession>A0A8X6FXC6</accession>